<sequence>MKDANSKIVPFATAGYGTVTDFDSPDSASTLASDAEVTYQHLVIGDVAQADQTTGVRTIMPTDPFTDPPLDAQEMAPLPRDHRRDVHLMKHMVCAVNSSLQALFSVDALLGQYKEPDMSRSDMRRRLATASLSLKTTLLPLLGMLKLHYHFATMPPLTPDIEADVRKRRAYTSLHAAAGELLAIDDVIRECDVASVFDDLCDDDSMFGGKGWTQSEPLEDLTGIFQRVRSLGRGEAEGYDVGWWELFVSRDASRR</sequence>
<reference evidence="1 2" key="1">
    <citation type="submission" date="2021-11" db="EMBL/GenBank/DDBJ databases">
        <title>Black yeast isolated from Biological Soil Crust.</title>
        <authorList>
            <person name="Kurbessoian T."/>
        </authorList>
    </citation>
    <scope>NUCLEOTIDE SEQUENCE [LARGE SCALE GENOMIC DNA]</scope>
    <source>
        <strain evidence="1 2">CCFEE 5522</strain>
    </source>
</reference>
<dbReference type="Proteomes" id="UP001324427">
    <property type="component" value="Unassembled WGS sequence"/>
</dbReference>
<dbReference type="AlphaFoldDB" id="A0AAV9JIX5"/>
<dbReference type="EMBL" id="JAVFHQ010000021">
    <property type="protein sequence ID" value="KAK4545175.1"/>
    <property type="molecule type" value="Genomic_DNA"/>
</dbReference>
<keyword evidence="2" id="KW-1185">Reference proteome</keyword>
<evidence type="ECO:0000313" key="1">
    <source>
        <dbReference type="EMBL" id="KAK4545175.1"/>
    </source>
</evidence>
<gene>
    <name evidence="1" type="ORF">LTR36_003726</name>
</gene>
<proteinExistence type="predicted"/>
<organism evidence="1 2">
    <name type="scientific">Oleoguttula mirabilis</name>
    <dbReference type="NCBI Taxonomy" id="1507867"/>
    <lineage>
        <taxon>Eukaryota</taxon>
        <taxon>Fungi</taxon>
        <taxon>Dikarya</taxon>
        <taxon>Ascomycota</taxon>
        <taxon>Pezizomycotina</taxon>
        <taxon>Dothideomycetes</taxon>
        <taxon>Dothideomycetidae</taxon>
        <taxon>Mycosphaerellales</taxon>
        <taxon>Teratosphaeriaceae</taxon>
        <taxon>Oleoguttula</taxon>
    </lineage>
</organism>
<name>A0AAV9JIX5_9PEZI</name>
<protein>
    <submittedName>
        <fullName evidence="1">Uncharacterized protein</fullName>
    </submittedName>
</protein>
<evidence type="ECO:0000313" key="2">
    <source>
        <dbReference type="Proteomes" id="UP001324427"/>
    </source>
</evidence>
<accession>A0AAV9JIX5</accession>
<comment type="caution">
    <text evidence="1">The sequence shown here is derived from an EMBL/GenBank/DDBJ whole genome shotgun (WGS) entry which is preliminary data.</text>
</comment>